<evidence type="ECO:0000256" key="1">
    <source>
        <dbReference type="SAM" id="MobiDB-lite"/>
    </source>
</evidence>
<evidence type="ECO:0000313" key="4">
    <source>
        <dbReference type="Proteomes" id="UP000291838"/>
    </source>
</evidence>
<dbReference type="SUPFAM" id="SSF53098">
    <property type="entry name" value="Ribonuclease H-like"/>
    <property type="match status" value="1"/>
</dbReference>
<dbReference type="Gene3D" id="3.30.420.10">
    <property type="entry name" value="Ribonuclease H-like superfamily/Ribonuclease H"/>
    <property type="match status" value="1"/>
</dbReference>
<keyword evidence="4" id="KW-1185">Reference proteome</keyword>
<feature type="region of interest" description="Disordered" evidence="1">
    <location>
        <begin position="222"/>
        <end position="246"/>
    </location>
</feature>
<dbReference type="Proteomes" id="UP000291838">
    <property type="component" value="Unassembled WGS sequence"/>
</dbReference>
<feature type="compositionally biased region" description="Acidic residues" evidence="1">
    <location>
        <begin position="662"/>
        <end position="681"/>
    </location>
</feature>
<dbReference type="GO" id="GO:0003676">
    <property type="term" value="F:nucleic acid binding"/>
    <property type="evidence" value="ECO:0007669"/>
    <property type="project" value="InterPro"/>
</dbReference>
<proteinExistence type="predicted"/>
<reference evidence="3 4" key="1">
    <citation type="submission" date="2019-01" db="EMBL/GenBank/DDBJ databases">
        <title>Novel species of Nocardioides.</title>
        <authorList>
            <person name="Liu Q."/>
            <person name="Xin Y.-H."/>
        </authorList>
    </citation>
    <scope>NUCLEOTIDE SEQUENCE [LARGE SCALE GENOMIC DNA]</scope>
    <source>
        <strain evidence="3 4">HLT3-15</strain>
    </source>
</reference>
<protein>
    <submittedName>
        <fullName evidence="3">Transposase</fullName>
    </submittedName>
</protein>
<dbReference type="EMBL" id="SDWS01000007">
    <property type="protein sequence ID" value="RYB89310.1"/>
    <property type="molecule type" value="Genomic_DNA"/>
</dbReference>
<feature type="compositionally biased region" description="Basic residues" evidence="1">
    <location>
        <begin position="231"/>
        <end position="245"/>
    </location>
</feature>
<evidence type="ECO:0000259" key="2">
    <source>
        <dbReference type="PROSITE" id="PS50994"/>
    </source>
</evidence>
<evidence type="ECO:0000313" key="3">
    <source>
        <dbReference type="EMBL" id="RYB89310.1"/>
    </source>
</evidence>
<feature type="domain" description="Integrase catalytic" evidence="2">
    <location>
        <begin position="243"/>
        <end position="467"/>
    </location>
</feature>
<dbReference type="InterPro" id="IPR036397">
    <property type="entry name" value="RNaseH_sf"/>
</dbReference>
<accession>A0A4Q2RKM9</accession>
<dbReference type="OrthoDB" id="52928at2"/>
<gene>
    <name evidence="3" type="ORF">EUA06_15075</name>
</gene>
<feature type="region of interest" description="Disordered" evidence="1">
    <location>
        <begin position="623"/>
        <end position="696"/>
    </location>
</feature>
<dbReference type="PROSITE" id="PS50994">
    <property type="entry name" value="INTEGRASE"/>
    <property type="match status" value="1"/>
</dbReference>
<sequence length="696" mass="76310">MSVPFEIGPGLTWNRGTTRCDFVRMSNSGGILTGLVKRGDEYEELPLAELACEIVLETWAARPDLQERADDDWMIAGLSDTAHAEMRRRLTAVMEVTTGLRPGKPARPEYDLLTTTKTQRVERKAVEELVSTRTVQRWIEAHDDSGDAGLVHGNRHLGTAADLHDPDVVQIALALVEEELTRSDKSQQNLVGLLNRRLRDKGQDTLSVYQASKLLDEVSRGMSLRGSAKTSKSKASRPKGGRGHARPTVANEVWEIDSFRLDVLAYSPLTKMGVPAYAVTIVDVCTRVLSAYVSLTPPSATTVALALHRRMNPLLLDRSMTPAGPAIPHAVLTVEDSPLVHPGGIPGEIHADHGADYENQMVLSLLATLGIDLILARPRTGSDKPHVESAIRTLNHTVMQLLPGYKGRSADHRGDHPHRESLATLDQLKTIMDGYCLAYNNTPHTGLAHPGQLGTYQTPMEAYTASVLAGAPPRMDADVNLVFRFMPTKTAVVSGRGPSIDGIVYTSEDTEVMRRISAGDRHVPGRPLAFHHDPSDRSHVYWHEPGTARWHELTAQGRDDEAIPPLSDEFYQRALDTGSHRRPNKQHRADAALAIADEIHRVLTTTDGAKALRREFSRWQERLQRHASTTPPGAAHGVSKAKSGRHRAPRSGTTGEAPVLDLDLDAYVEEVEGEFDAETEPPDQSAAATVRDGDEF</sequence>
<dbReference type="GO" id="GO:0015074">
    <property type="term" value="P:DNA integration"/>
    <property type="evidence" value="ECO:0007669"/>
    <property type="project" value="InterPro"/>
</dbReference>
<dbReference type="InterPro" id="IPR012337">
    <property type="entry name" value="RNaseH-like_sf"/>
</dbReference>
<dbReference type="AlphaFoldDB" id="A0A4Q2RKM9"/>
<dbReference type="InterPro" id="IPR001584">
    <property type="entry name" value="Integrase_cat-core"/>
</dbReference>
<comment type="caution">
    <text evidence="3">The sequence shown here is derived from an EMBL/GenBank/DDBJ whole genome shotgun (WGS) entry which is preliminary data.</text>
</comment>
<organism evidence="3 4">
    <name type="scientific">Nocardioides glacieisoli</name>
    <dbReference type="NCBI Taxonomy" id="1168730"/>
    <lineage>
        <taxon>Bacteria</taxon>
        <taxon>Bacillati</taxon>
        <taxon>Actinomycetota</taxon>
        <taxon>Actinomycetes</taxon>
        <taxon>Propionibacteriales</taxon>
        <taxon>Nocardioidaceae</taxon>
        <taxon>Nocardioides</taxon>
    </lineage>
</organism>
<name>A0A4Q2RKM9_9ACTN</name>